<protein>
    <submittedName>
        <fullName evidence="2">Uncharacterized protein</fullName>
    </submittedName>
</protein>
<feature type="transmembrane region" description="Helical" evidence="1">
    <location>
        <begin position="64"/>
        <end position="84"/>
    </location>
</feature>
<sequence length="112" mass="12089">MNANPGGPRRDPRWWVPPLLGASALFPLFFVDFFFYSFSVMYTDSCGPDQCPTSVTMPLTAAPVLYGAGIVLVLLSALLPWWPVMRPARIALAATGVTSGAAVVPLLLTIHR</sequence>
<keyword evidence="1" id="KW-0472">Membrane</keyword>
<evidence type="ECO:0000256" key="1">
    <source>
        <dbReference type="SAM" id="Phobius"/>
    </source>
</evidence>
<accession>A0ABY8AJG9</accession>
<gene>
    <name evidence="2" type="ORF">MOV08_40350</name>
</gene>
<keyword evidence="3" id="KW-1185">Reference proteome</keyword>
<dbReference type="EMBL" id="CP095749">
    <property type="protein sequence ID" value="WEB44929.1"/>
    <property type="molecule type" value="Genomic_DNA"/>
</dbReference>
<organism evidence="2 3">
    <name type="scientific">Streptomyces yunnanensis</name>
    <dbReference type="NCBI Taxonomy" id="156453"/>
    <lineage>
        <taxon>Bacteria</taxon>
        <taxon>Bacillati</taxon>
        <taxon>Actinomycetota</taxon>
        <taxon>Actinomycetes</taxon>
        <taxon>Kitasatosporales</taxon>
        <taxon>Streptomycetaceae</taxon>
        <taxon>Streptomyces</taxon>
    </lineage>
</organism>
<keyword evidence="1" id="KW-1133">Transmembrane helix</keyword>
<evidence type="ECO:0000313" key="2">
    <source>
        <dbReference type="EMBL" id="WEB44929.1"/>
    </source>
</evidence>
<name>A0ABY8AJG9_9ACTN</name>
<dbReference type="RefSeq" id="WP_159030982.1">
    <property type="nucleotide sequence ID" value="NZ_CP095749.1"/>
</dbReference>
<feature type="transmembrane region" description="Helical" evidence="1">
    <location>
        <begin position="90"/>
        <end position="110"/>
    </location>
</feature>
<reference evidence="2 3" key="1">
    <citation type="submission" date="2022-03" db="EMBL/GenBank/DDBJ databases">
        <title>Streptomyces yunnanensis P86,complete genome.</title>
        <authorList>
            <person name="Chen S."/>
            <person name="Zhang Q."/>
        </authorList>
    </citation>
    <scope>NUCLEOTIDE SEQUENCE [LARGE SCALE GENOMIC DNA]</scope>
    <source>
        <strain evidence="2 3">P86</strain>
    </source>
</reference>
<keyword evidence="1" id="KW-0812">Transmembrane</keyword>
<proteinExistence type="predicted"/>
<dbReference type="Proteomes" id="UP001218629">
    <property type="component" value="Chromosome"/>
</dbReference>
<feature type="transmembrane region" description="Helical" evidence="1">
    <location>
        <begin position="20"/>
        <end position="43"/>
    </location>
</feature>
<evidence type="ECO:0000313" key="3">
    <source>
        <dbReference type="Proteomes" id="UP001218629"/>
    </source>
</evidence>